<gene>
    <name evidence="2" type="ORF">G7Y89_g13495</name>
</gene>
<keyword evidence="1" id="KW-0812">Transmembrane</keyword>
<keyword evidence="1" id="KW-0472">Membrane</keyword>
<dbReference type="AlphaFoldDB" id="A0A8H4R975"/>
<reference evidence="2 3" key="1">
    <citation type="submission" date="2020-03" db="EMBL/GenBank/DDBJ databases">
        <title>Draft Genome Sequence of Cudoniella acicularis.</title>
        <authorList>
            <person name="Buettner E."/>
            <person name="Kellner H."/>
        </authorList>
    </citation>
    <scope>NUCLEOTIDE SEQUENCE [LARGE SCALE GENOMIC DNA]</scope>
    <source>
        <strain evidence="2 3">DSM 108380</strain>
    </source>
</reference>
<feature type="transmembrane region" description="Helical" evidence="1">
    <location>
        <begin position="146"/>
        <end position="165"/>
    </location>
</feature>
<sequence length="268" mass="29295">MESHGTQRVRNHDNFNAMIKTQPSGKLPGRFRVTKLTQVSWLGTLASLSHLIKGIDCTLNKPTYPTNPAQQKKPLPMSPTQPNMSGSLISRLQNTHNIATKFSALCGPLGYILLLLLAWPAARFLPPLSPTLTPDQVVQHYVEHEAAIKALAVLFPFGSAMFLLWSSAVAEQLGRIPSVPKCVVYTQPPELTQLLNDATFLLIMMNSSPSIIVTLSFSYGALLDQSTHPLFPRKTARVLAASALFYVPALATHCARRGPLAWDGALSF</sequence>
<accession>A0A8H4R975</accession>
<protein>
    <submittedName>
        <fullName evidence="2">Uncharacterized protein</fullName>
    </submittedName>
</protein>
<keyword evidence="3" id="KW-1185">Reference proteome</keyword>
<keyword evidence="1" id="KW-1133">Transmembrane helix</keyword>
<proteinExistence type="predicted"/>
<evidence type="ECO:0000313" key="3">
    <source>
        <dbReference type="Proteomes" id="UP000566819"/>
    </source>
</evidence>
<evidence type="ECO:0000313" key="2">
    <source>
        <dbReference type="EMBL" id="KAF4624678.1"/>
    </source>
</evidence>
<dbReference type="EMBL" id="JAAMPI010001583">
    <property type="protein sequence ID" value="KAF4624678.1"/>
    <property type="molecule type" value="Genomic_DNA"/>
</dbReference>
<name>A0A8H4R975_9HELO</name>
<evidence type="ECO:0000256" key="1">
    <source>
        <dbReference type="SAM" id="Phobius"/>
    </source>
</evidence>
<organism evidence="2 3">
    <name type="scientific">Cudoniella acicularis</name>
    <dbReference type="NCBI Taxonomy" id="354080"/>
    <lineage>
        <taxon>Eukaryota</taxon>
        <taxon>Fungi</taxon>
        <taxon>Dikarya</taxon>
        <taxon>Ascomycota</taxon>
        <taxon>Pezizomycotina</taxon>
        <taxon>Leotiomycetes</taxon>
        <taxon>Helotiales</taxon>
        <taxon>Tricladiaceae</taxon>
        <taxon>Cudoniella</taxon>
    </lineage>
</organism>
<dbReference type="Proteomes" id="UP000566819">
    <property type="component" value="Unassembled WGS sequence"/>
</dbReference>
<comment type="caution">
    <text evidence="2">The sequence shown here is derived from an EMBL/GenBank/DDBJ whole genome shotgun (WGS) entry which is preliminary data.</text>
</comment>
<feature type="transmembrane region" description="Helical" evidence="1">
    <location>
        <begin position="102"/>
        <end position="126"/>
    </location>
</feature>
<dbReference type="OrthoDB" id="3449024at2759"/>